<proteinExistence type="predicted"/>
<name>A0A382ARX5_9ZZZZ</name>
<evidence type="ECO:0000256" key="1">
    <source>
        <dbReference type="SAM" id="Coils"/>
    </source>
</evidence>
<accession>A0A382ARX5</accession>
<evidence type="ECO:0000313" key="3">
    <source>
        <dbReference type="EMBL" id="SVB04169.1"/>
    </source>
</evidence>
<dbReference type="InterPro" id="IPR052754">
    <property type="entry name" value="NTPase_KAP_P-loop"/>
</dbReference>
<dbReference type="EMBL" id="UINC01026537">
    <property type="protein sequence ID" value="SVB04169.1"/>
    <property type="molecule type" value="Genomic_DNA"/>
</dbReference>
<dbReference type="PANTHER" id="PTHR22674:SF6">
    <property type="entry name" value="NTPASE KAP FAMILY P-LOOP DOMAIN-CONTAINING PROTEIN 1"/>
    <property type="match status" value="1"/>
</dbReference>
<keyword evidence="1" id="KW-0175">Coiled coil</keyword>
<reference evidence="3" key="1">
    <citation type="submission" date="2018-05" db="EMBL/GenBank/DDBJ databases">
        <authorList>
            <person name="Lanie J.A."/>
            <person name="Ng W.-L."/>
            <person name="Kazmierczak K.M."/>
            <person name="Andrzejewski T.M."/>
            <person name="Davidsen T.M."/>
            <person name="Wayne K.J."/>
            <person name="Tettelin H."/>
            <person name="Glass J.I."/>
            <person name="Rusch D."/>
            <person name="Podicherti R."/>
            <person name="Tsui H.-C.T."/>
            <person name="Winkler M.E."/>
        </authorList>
    </citation>
    <scope>NUCLEOTIDE SEQUENCE</scope>
</reference>
<dbReference type="Pfam" id="PF07693">
    <property type="entry name" value="KAP_NTPase"/>
    <property type="match status" value="1"/>
</dbReference>
<gene>
    <name evidence="3" type="ORF">METZ01_LOCUS157023</name>
</gene>
<dbReference type="Gene3D" id="3.40.50.300">
    <property type="entry name" value="P-loop containing nucleotide triphosphate hydrolases"/>
    <property type="match status" value="1"/>
</dbReference>
<organism evidence="3">
    <name type="scientific">marine metagenome</name>
    <dbReference type="NCBI Taxonomy" id="408172"/>
    <lineage>
        <taxon>unclassified sequences</taxon>
        <taxon>metagenomes</taxon>
        <taxon>ecological metagenomes</taxon>
    </lineage>
</organism>
<dbReference type="InterPro" id="IPR011646">
    <property type="entry name" value="KAP_P-loop"/>
</dbReference>
<protein>
    <recommendedName>
        <fullName evidence="2">KAP NTPase domain-containing protein</fullName>
    </recommendedName>
</protein>
<feature type="domain" description="KAP NTPase" evidence="2">
    <location>
        <begin position="39"/>
        <end position="322"/>
    </location>
</feature>
<feature type="coiled-coil region" evidence="1">
    <location>
        <begin position="159"/>
        <end position="186"/>
    </location>
</feature>
<evidence type="ECO:0000259" key="2">
    <source>
        <dbReference type="Pfam" id="PF07693"/>
    </source>
</evidence>
<dbReference type="PANTHER" id="PTHR22674">
    <property type="entry name" value="NTPASE, KAP FAMILY P-LOOP DOMAIN-CONTAINING 1"/>
    <property type="match status" value="1"/>
</dbReference>
<dbReference type="InterPro" id="IPR027417">
    <property type="entry name" value="P-loop_NTPase"/>
</dbReference>
<dbReference type="AlphaFoldDB" id="A0A382ARX5"/>
<dbReference type="SUPFAM" id="SSF52540">
    <property type="entry name" value="P-loop containing nucleoside triphosphate hydrolases"/>
    <property type="match status" value="1"/>
</dbReference>
<sequence>MDSREKSVEHKFMIEKYIGIVDEPNPKGSKDTLDIYRHADALTEFIRKTSTPMAIGIQGEWGSGKTSLLNAIYYALEKEGGKFLQIWVNSWEHSLLTTPEETLLKIINAIIHEMVLGDDNKARQSNIMESTGNLIKGALRIGATVVGGSKGLEVADEMLRTNVNSIKELREQLVSLAEEIQARNTNPAEKIIIYVDDLDRIEPKEAVLVLELLKNIFSIPNCVFLLAIDYQVIVKGLEHKFGKRTEENEWEFRAFFDKIIQLPFMMPMGQYNKGKYVSNLLYQIGFIEYKEKFVASLDRVLVYTIGGNPRSLKRLVNSLALINIFAGIEEDKDISETNYGVTEDVKDMVLFSLVCLQISFPAIYELLVSNPDFPKWDIDTAFEVTKKSEEKDKETFERDFEIVAGKEDFDEEWEKALFRICYVRPRYRSRVADISKFFSYIKDELLKDQQEEINVIIAKIISDTAVTNVSTSDEQQKQNQKPYQRTMYSGFDEWKQTQTDNAPKNQAAKDKFLEELNIIQFLHESVSNSFQQNNDFEIKYSKTGGCTGYAQGRKFLAIGYKGSKMGAVIEILKDYEVEYRIPNIKHFITEHIREYKVGQPGTANFGERFRIRPLQDNAFTPREIFKDNIEILLKLINRSYDLATIYKDKIMVVYKSDGTDGQCSQEELERQKMYLDPNYRYNY</sequence>